<reference evidence="1 2" key="1">
    <citation type="submission" date="2016-10" db="EMBL/GenBank/DDBJ databases">
        <authorList>
            <person name="de Groot N.N."/>
        </authorList>
    </citation>
    <scope>NUCLEOTIDE SEQUENCE [LARGE SCALE GENOMIC DNA]</scope>
    <source>
        <strain evidence="1 2">DSM 3217</strain>
    </source>
</reference>
<dbReference type="STRING" id="1732.SAMN02910417_02052"/>
<proteinExistence type="predicted"/>
<evidence type="ECO:0000313" key="1">
    <source>
        <dbReference type="EMBL" id="SDB27597.1"/>
    </source>
</evidence>
<dbReference type="AlphaFoldDB" id="A0A1G6C412"/>
<evidence type="ECO:0000313" key="2">
    <source>
        <dbReference type="Proteomes" id="UP000199228"/>
    </source>
</evidence>
<dbReference type="EMBL" id="FMXR01000015">
    <property type="protein sequence ID" value="SDB27597.1"/>
    <property type="molecule type" value="Genomic_DNA"/>
</dbReference>
<name>A0A1G6C412_EUBOX</name>
<organism evidence="1 2">
    <name type="scientific">Eubacterium oxidoreducens</name>
    <dbReference type="NCBI Taxonomy" id="1732"/>
    <lineage>
        <taxon>Bacteria</taxon>
        <taxon>Bacillati</taxon>
        <taxon>Bacillota</taxon>
        <taxon>Clostridia</taxon>
        <taxon>Eubacteriales</taxon>
        <taxon>Eubacteriaceae</taxon>
        <taxon>Eubacterium</taxon>
    </lineage>
</organism>
<dbReference type="Proteomes" id="UP000199228">
    <property type="component" value="Unassembled WGS sequence"/>
</dbReference>
<accession>A0A1G6C412</accession>
<sequence length="97" mass="11133">MRFYEMDKKTIMVVLNPYETGSTNLSVLIYFNQRDDAEFISAHYVDAKSKMQAFGKEAEEEFNCFFPGCFKMAVDGWKSRKASKKKSTYSTKKGGVV</sequence>
<keyword evidence="2" id="KW-1185">Reference proteome</keyword>
<protein>
    <submittedName>
        <fullName evidence="1">Uncharacterized protein</fullName>
    </submittedName>
</protein>
<gene>
    <name evidence="1" type="ORF">SAMN02910417_02052</name>
</gene>